<feature type="domain" description="CRISPR system endoribonuclease Csx1-like HEPN" evidence="1">
    <location>
        <begin position="4"/>
        <end position="37"/>
    </location>
</feature>
<proteinExistence type="predicted"/>
<comment type="caution">
    <text evidence="2">The sequence shown here is derived from an EMBL/GenBank/DDBJ whole genome shotgun (WGS) entry which is preliminary data.</text>
</comment>
<organism evidence="2 3">
    <name type="scientific">Thermococcus waiotapuensis</name>
    <dbReference type="NCBI Taxonomy" id="90909"/>
    <lineage>
        <taxon>Archaea</taxon>
        <taxon>Methanobacteriati</taxon>
        <taxon>Methanobacteriota</taxon>
        <taxon>Thermococci</taxon>
        <taxon>Thermococcales</taxon>
        <taxon>Thermococcaceae</taxon>
        <taxon>Thermococcus</taxon>
    </lineage>
</organism>
<protein>
    <recommendedName>
        <fullName evidence="1">CRISPR system endoribonuclease Csx1-like HEPN domain-containing protein</fullName>
    </recommendedName>
</protein>
<gene>
    <name evidence="2" type="ORF">RBI02_04185</name>
</gene>
<evidence type="ECO:0000313" key="2">
    <source>
        <dbReference type="EMBL" id="MDV3103745.1"/>
    </source>
</evidence>
<reference evidence="2 3" key="1">
    <citation type="submission" date="2023-08" db="EMBL/GenBank/DDBJ databases">
        <title>Draft genome sequence of Thermococcus waiotapuensis WT1T, a thermophilic sulphur-dependent archaeon from order Thermococcales.</title>
        <authorList>
            <person name="Manners S.H."/>
            <person name="Carere C.R."/>
            <person name="Dhami M.K."/>
            <person name="Dobson R.C.J."/>
            <person name="Stott M.B."/>
        </authorList>
    </citation>
    <scope>NUCLEOTIDE SEQUENCE [LARGE SCALE GENOMIC DNA]</scope>
    <source>
        <strain evidence="2 3">WT1</strain>
    </source>
</reference>
<dbReference type="InterPro" id="IPR027419">
    <property type="entry name" value="CRISPR-assoc_Csx1_C"/>
</dbReference>
<name>A0AAE4T0Z6_9EURY</name>
<evidence type="ECO:0000313" key="3">
    <source>
        <dbReference type="Proteomes" id="UP001245683"/>
    </source>
</evidence>
<dbReference type="RefSeq" id="WP_315340767.1">
    <property type="nucleotide sequence ID" value="NZ_JAVDZE010000001.1"/>
</dbReference>
<dbReference type="SUPFAM" id="SSF160980">
    <property type="entry name" value="SSO1389-like"/>
    <property type="match status" value="1"/>
</dbReference>
<sequence length="75" mass="8621">MPLKDFLGFEKASKEISPRNFLAHAGLEANVTEVKMDRWEAGDVRREAREHTFLRYSQEARRRVEEMTANALGGV</sequence>
<dbReference type="AlphaFoldDB" id="A0AAE4T0Z6"/>
<dbReference type="Pfam" id="PF09455">
    <property type="entry name" value="Csx1_HEPN"/>
    <property type="match status" value="1"/>
</dbReference>
<keyword evidence="3" id="KW-1185">Reference proteome</keyword>
<evidence type="ECO:0000259" key="1">
    <source>
        <dbReference type="Pfam" id="PF09455"/>
    </source>
</evidence>
<dbReference type="InterPro" id="IPR019016">
    <property type="entry name" value="Csx1-like_HEPN"/>
</dbReference>
<dbReference type="EMBL" id="JAVDZE010000001">
    <property type="protein sequence ID" value="MDV3103745.1"/>
    <property type="molecule type" value="Genomic_DNA"/>
</dbReference>
<dbReference type="Proteomes" id="UP001245683">
    <property type="component" value="Unassembled WGS sequence"/>
</dbReference>
<accession>A0AAE4T0Z6</accession>
<dbReference type="Gene3D" id="1.10.3740.10">
    <property type="entry name" value="SSO1389-like domains"/>
    <property type="match status" value="1"/>
</dbReference>